<evidence type="ECO:0000256" key="1">
    <source>
        <dbReference type="ARBA" id="ARBA00004370"/>
    </source>
</evidence>
<dbReference type="NCBIfam" id="TIGR03303">
    <property type="entry name" value="OM_YaeT"/>
    <property type="match status" value="1"/>
</dbReference>
<name>A0A4D6YJ96_9GAMM</name>
<dbReference type="Gene3D" id="3.10.20.310">
    <property type="entry name" value="membrane protein fhac"/>
    <property type="match status" value="4"/>
</dbReference>
<sequence length="801" mass="94563">MYIMKNIIVRLILLFSLCCYSACSTAQTSINTKKIKFLGLHNISRKELLNDIKVSEDHTMNIDDIKHNIIKLSSTGYFDKISVSQSKHHIFFKLHEKPIIKKIICSGNFHIHQHTILRQCKLTGLKVSHIFHKKLIEILQQNLQKIYSQYGFYGTKINIDKQLVKNNYCIIHINITEGPRKVLNGINIIGNKSYPTNKILSFFSSYPNFIQRNLFHNKKYHKTVFVSDLLKLKHFYLQNGYINFHIESIKFISINNKNNFLVNIHIFEGDQYILSSVILHGNLGQYNHMFQKELSTVQLFHQYNVYDILNVKHRIQNIFLKIGCLQGKVFINTILNKENKQLTLNFYINLGPRFMINNIEIQGDEFKNDQLLHHISDQLHPGSYLDLKLIQQGKLTLLKTGYFRYVSVHMKIAPGTLDKINIIYKVKTEKVDDFDVHMGYEIDEGITCDVQYNHNNWISRSIDTNMDVFFSALKNNASFALKFPNKIDDILFSHRIFYHAVHNHDFRDKNTLNEVYGIEENFKFLKLKNNVITIGVNYDRIDSIHDNTYIFPVEKFLFFKEYKKIFLQDQFTSNVTITYSWLYDTFPKINFPNFGNKFFFEGKIFLNNDHKKFYQESFCIEQYIPILEKYKFILHTYINTGVVYSLEDTDHPYYESFNIENNNIRGFSNQDISLQSDHISNNNSKSLVDRKRIIGENFLLGKFDLIIPNFFILNNYYDKFFRTSLFFDCYGINNTNWKNLLYDILYKMKNYNTVSNVHASTGMTIIWDTPVGLIDFSYVHPVLYNIGDILKKLQCHFNHDE</sequence>
<evidence type="ECO:0000259" key="8">
    <source>
        <dbReference type="Pfam" id="PF01103"/>
    </source>
</evidence>
<keyword evidence="2" id="KW-0812">Transmembrane</keyword>
<evidence type="ECO:0000256" key="3">
    <source>
        <dbReference type="ARBA" id="ARBA00022737"/>
    </source>
</evidence>
<protein>
    <recommendedName>
        <fullName evidence="6">Outer membrane protein assembly factor BamA</fullName>
    </recommendedName>
</protein>
<dbReference type="EMBL" id="CP032999">
    <property type="protein sequence ID" value="QCI25960.1"/>
    <property type="molecule type" value="Genomic_DNA"/>
</dbReference>
<evidence type="ECO:0000256" key="5">
    <source>
        <dbReference type="ARBA" id="ARBA00023237"/>
    </source>
</evidence>
<dbReference type="InterPro" id="IPR000184">
    <property type="entry name" value="Bac_surfAg_D15"/>
</dbReference>
<dbReference type="Pfam" id="PF07244">
    <property type="entry name" value="POTRA"/>
    <property type="match status" value="3"/>
</dbReference>
<gene>
    <name evidence="10" type="primary">bamA</name>
    <name evidence="10" type="ORF">D9V78_00810</name>
</gene>
<reference evidence="10 11" key="1">
    <citation type="submission" date="2018-10" db="EMBL/GenBank/DDBJ databases">
        <title>Comparative functional genomics of the obligate endosymbiont Buchnera aphidicola.</title>
        <authorList>
            <person name="Chong R.A."/>
        </authorList>
    </citation>
    <scope>NUCLEOTIDE SEQUENCE [LARGE SCALE GENOMIC DNA]</scope>
    <source>
        <strain evidence="10 11">Ska</strain>
    </source>
</reference>
<dbReference type="InterPro" id="IPR010827">
    <property type="entry name" value="BamA/TamA_POTRA"/>
</dbReference>
<dbReference type="Gene3D" id="2.40.160.50">
    <property type="entry name" value="membrane protein fhac: a member of the omp85/tpsb transporter family"/>
    <property type="match status" value="1"/>
</dbReference>
<dbReference type="Proteomes" id="UP000298685">
    <property type="component" value="Chromosome"/>
</dbReference>
<keyword evidence="4" id="KW-0472">Membrane</keyword>
<feature type="chain" id="PRO_5020510630" description="Outer membrane protein assembly factor BamA" evidence="7">
    <location>
        <begin position="22"/>
        <end position="801"/>
    </location>
</feature>
<evidence type="ECO:0000256" key="2">
    <source>
        <dbReference type="ARBA" id="ARBA00022692"/>
    </source>
</evidence>
<dbReference type="Pfam" id="PF01103">
    <property type="entry name" value="Omp85"/>
    <property type="match status" value="1"/>
</dbReference>
<dbReference type="AlphaFoldDB" id="A0A4D6YJ96"/>
<comment type="subcellular location">
    <subcellularLocation>
        <location evidence="1">Membrane</location>
    </subcellularLocation>
</comment>
<feature type="domain" description="POTRA" evidence="9">
    <location>
        <begin position="355"/>
        <end position="427"/>
    </location>
</feature>
<feature type="domain" description="POTRA" evidence="9">
    <location>
        <begin position="98"/>
        <end position="178"/>
    </location>
</feature>
<evidence type="ECO:0000256" key="7">
    <source>
        <dbReference type="SAM" id="SignalP"/>
    </source>
</evidence>
<evidence type="ECO:0000313" key="11">
    <source>
        <dbReference type="Proteomes" id="UP000298685"/>
    </source>
</evidence>
<organism evidence="10 11">
    <name type="scientific">Buchnera aphidicola</name>
    <name type="common">Sarucallis kahawaluokalani</name>
    <dbReference type="NCBI Taxonomy" id="1241878"/>
    <lineage>
        <taxon>Bacteria</taxon>
        <taxon>Pseudomonadati</taxon>
        <taxon>Pseudomonadota</taxon>
        <taxon>Gammaproteobacteria</taxon>
        <taxon>Enterobacterales</taxon>
        <taxon>Erwiniaceae</taxon>
        <taxon>Buchnera</taxon>
    </lineage>
</organism>
<dbReference type="OrthoDB" id="9803054at2"/>
<feature type="domain" description="Bacterial surface antigen (D15)" evidence="8">
    <location>
        <begin position="495"/>
        <end position="782"/>
    </location>
</feature>
<evidence type="ECO:0000256" key="4">
    <source>
        <dbReference type="ARBA" id="ARBA00023136"/>
    </source>
</evidence>
<dbReference type="InterPro" id="IPR023707">
    <property type="entry name" value="OM_assembly_BamA"/>
</dbReference>
<evidence type="ECO:0000256" key="6">
    <source>
        <dbReference type="NCBIfam" id="TIGR03303"/>
    </source>
</evidence>
<feature type="domain" description="POTRA" evidence="9">
    <location>
        <begin position="184"/>
        <end position="269"/>
    </location>
</feature>
<feature type="signal peptide" evidence="7">
    <location>
        <begin position="1"/>
        <end position="21"/>
    </location>
</feature>
<keyword evidence="5" id="KW-0998">Cell outer membrane</keyword>
<evidence type="ECO:0000313" key="10">
    <source>
        <dbReference type="EMBL" id="QCI25960.1"/>
    </source>
</evidence>
<keyword evidence="7" id="KW-0732">Signal</keyword>
<dbReference type="GO" id="GO:0009279">
    <property type="term" value="C:cell outer membrane"/>
    <property type="evidence" value="ECO:0007669"/>
    <property type="project" value="UniProtKB-UniRule"/>
</dbReference>
<dbReference type="GO" id="GO:0071709">
    <property type="term" value="P:membrane assembly"/>
    <property type="evidence" value="ECO:0007669"/>
    <property type="project" value="InterPro"/>
</dbReference>
<proteinExistence type="predicted"/>
<keyword evidence="3" id="KW-0677">Repeat</keyword>
<accession>A0A4D6YJ96</accession>
<evidence type="ECO:0000259" key="9">
    <source>
        <dbReference type="Pfam" id="PF07244"/>
    </source>
</evidence>